<evidence type="ECO:0000256" key="1">
    <source>
        <dbReference type="ARBA" id="ARBA00004651"/>
    </source>
</evidence>
<keyword evidence="5 7" id="KW-1133">Transmembrane helix</keyword>
<gene>
    <name evidence="9" type="ORF">K0U00_25975</name>
</gene>
<keyword evidence="3" id="KW-1003">Cell membrane</keyword>
<evidence type="ECO:0000256" key="5">
    <source>
        <dbReference type="ARBA" id="ARBA00022989"/>
    </source>
</evidence>
<evidence type="ECO:0000313" key="9">
    <source>
        <dbReference type="EMBL" id="MBW7457495.1"/>
    </source>
</evidence>
<name>A0ABS7C976_9BACL</name>
<sequence length="297" mass="33721">MYRTLRSKPWIPLLAFAAPALFFYVIFLLIPTIGGIYYSFTDWNGLFRQYNFVGFSNYIEAFTEDSRFIYSLFYTLKYVVAIVLLQNIVGISLAVLVESRIRTRTKSVFRTLFFMPNMFSVYISTLMWTFIFSTVFPQLADKTILSFLDQPWLGSANMAFVSILLVSIWQGAGYLMVIYIAALQGVPRDLQEAATIDGATPFRKFLHITLPMIMPAITICVFLTLNGSFKIFEVVYALTGGGPGYSTEVIAFNIYQEGFARDLRYGYATAKAMILFLIILVITVTQVAVLKKREVEA</sequence>
<dbReference type="PANTHER" id="PTHR30193">
    <property type="entry name" value="ABC TRANSPORTER PERMEASE PROTEIN"/>
    <property type="match status" value="1"/>
</dbReference>
<evidence type="ECO:0000256" key="6">
    <source>
        <dbReference type="ARBA" id="ARBA00023136"/>
    </source>
</evidence>
<evidence type="ECO:0000256" key="4">
    <source>
        <dbReference type="ARBA" id="ARBA00022692"/>
    </source>
</evidence>
<feature type="transmembrane region" description="Helical" evidence="7">
    <location>
        <begin position="78"/>
        <end position="97"/>
    </location>
</feature>
<evidence type="ECO:0000256" key="3">
    <source>
        <dbReference type="ARBA" id="ARBA00022475"/>
    </source>
</evidence>
<dbReference type="InterPro" id="IPR000515">
    <property type="entry name" value="MetI-like"/>
</dbReference>
<feature type="transmembrane region" description="Helical" evidence="7">
    <location>
        <begin position="272"/>
        <end position="290"/>
    </location>
</feature>
<dbReference type="CDD" id="cd06261">
    <property type="entry name" value="TM_PBP2"/>
    <property type="match status" value="1"/>
</dbReference>
<dbReference type="EMBL" id="JAHZIK010000870">
    <property type="protein sequence ID" value="MBW7457495.1"/>
    <property type="molecule type" value="Genomic_DNA"/>
</dbReference>
<reference evidence="9 10" key="1">
    <citation type="submission" date="2021-07" db="EMBL/GenBank/DDBJ databases">
        <title>Paenibacillus radiodurans sp. nov., isolated from the southeastern edge of Tengger Desert.</title>
        <authorList>
            <person name="Zhang G."/>
        </authorList>
    </citation>
    <scope>NUCLEOTIDE SEQUENCE [LARGE SCALE GENOMIC DNA]</scope>
    <source>
        <strain evidence="9 10">CCM 7311</strain>
    </source>
</reference>
<dbReference type="InterPro" id="IPR051393">
    <property type="entry name" value="ABC_transporter_permease"/>
</dbReference>
<comment type="caution">
    <text evidence="9">The sequence shown here is derived from an EMBL/GenBank/DDBJ whole genome shotgun (WGS) entry which is preliminary data.</text>
</comment>
<dbReference type="Pfam" id="PF00528">
    <property type="entry name" value="BPD_transp_1"/>
    <property type="match status" value="1"/>
</dbReference>
<accession>A0ABS7C976</accession>
<protein>
    <submittedName>
        <fullName evidence="9">Sugar ABC transporter permease</fullName>
    </submittedName>
</protein>
<evidence type="ECO:0000313" key="10">
    <source>
        <dbReference type="Proteomes" id="UP001519887"/>
    </source>
</evidence>
<dbReference type="Proteomes" id="UP001519887">
    <property type="component" value="Unassembled WGS sequence"/>
</dbReference>
<organism evidence="9 10">
    <name type="scientific">Paenibacillus sepulcri</name>
    <dbReference type="NCBI Taxonomy" id="359917"/>
    <lineage>
        <taxon>Bacteria</taxon>
        <taxon>Bacillati</taxon>
        <taxon>Bacillota</taxon>
        <taxon>Bacilli</taxon>
        <taxon>Bacillales</taxon>
        <taxon>Paenibacillaceae</taxon>
        <taxon>Paenibacillus</taxon>
    </lineage>
</organism>
<feature type="transmembrane region" description="Helical" evidence="7">
    <location>
        <begin position="205"/>
        <end position="225"/>
    </location>
</feature>
<proteinExistence type="inferred from homology"/>
<evidence type="ECO:0000259" key="8">
    <source>
        <dbReference type="PROSITE" id="PS50928"/>
    </source>
</evidence>
<evidence type="ECO:0000256" key="7">
    <source>
        <dbReference type="RuleBase" id="RU363032"/>
    </source>
</evidence>
<dbReference type="PANTHER" id="PTHR30193:SF37">
    <property type="entry name" value="INNER MEMBRANE ABC TRANSPORTER PERMEASE PROTEIN YCJO"/>
    <property type="match status" value="1"/>
</dbReference>
<keyword evidence="2 7" id="KW-0813">Transport</keyword>
<keyword evidence="4 7" id="KW-0812">Transmembrane</keyword>
<comment type="similarity">
    <text evidence="7">Belongs to the binding-protein-dependent transport system permease family.</text>
</comment>
<feature type="domain" description="ABC transmembrane type-1" evidence="8">
    <location>
        <begin position="72"/>
        <end position="286"/>
    </location>
</feature>
<feature type="transmembrane region" description="Helical" evidence="7">
    <location>
        <begin position="159"/>
        <end position="184"/>
    </location>
</feature>
<comment type="subcellular location">
    <subcellularLocation>
        <location evidence="1 7">Cell membrane</location>
        <topology evidence="1 7">Multi-pass membrane protein</topology>
    </subcellularLocation>
</comment>
<feature type="transmembrane region" description="Helical" evidence="7">
    <location>
        <begin position="118"/>
        <end position="139"/>
    </location>
</feature>
<keyword evidence="10" id="KW-1185">Reference proteome</keyword>
<feature type="transmembrane region" description="Helical" evidence="7">
    <location>
        <begin position="12"/>
        <end position="40"/>
    </location>
</feature>
<dbReference type="Gene3D" id="1.10.3720.10">
    <property type="entry name" value="MetI-like"/>
    <property type="match status" value="1"/>
</dbReference>
<dbReference type="PROSITE" id="PS50928">
    <property type="entry name" value="ABC_TM1"/>
    <property type="match status" value="1"/>
</dbReference>
<dbReference type="RefSeq" id="WP_210037960.1">
    <property type="nucleotide sequence ID" value="NZ_JBHLVU010000022.1"/>
</dbReference>
<keyword evidence="6 7" id="KW-0472">Membrane</keyword>
<dbReference type="SUPFAM" id="SSF161098">
    <property type="entry name" value="MetI-like"/>
    <property type="match status" value="1"/>
</dbReference>
<evidence type="ECO:0000256" key="2">
    <source>
        <dbReference type="ARBA" id="ARBA00022448"/>
    </source>
</evidence>
<dbReference type="InterPro" id="IPR035906">
    <property type="entry name" value="MetI-like_sf"/>
</dbReference>